<dbReference type="RefSeq" id="WP_090238899.1">
    <property type="nucleotide sequence ID" value="NZ_FNHW01000005.1"/>
</dbReference>
<dbReference type="Proteomes" id="UP000199544">
    <property type="component" value="Unassembled WGS sequence"/>
</dbReference>
<gene>
    <name evidence="1" type="ORF">SAMN04488137_4664</name>
</gene>
<evidence type="ECO:0000313" key="2">
    <source>
        <dbReference type="Proteomes" id="UP000199544"/>
    </source>
</evidence>
<reference evidence="2" key="1">
    <citation type="submission" date="2016-10" db="EMBL/GenBank/DDBJ databases">
        <authorList>
            <person name="Varghese N."/>
            <person name="Submissions S."/>
        </authorList>
    </citation>
    <scope>NUCLEOTIDE SEQUENCE [LARGE SCALE GENOMIC DNA]</scope>
    <source>
        <strain evidence="2">CGMCC 1.6854</strain>
    </source>
</reference>
<name>A0A1H0BTN1_9BACL</name>
<protein>
    <submittedName>
        <fullName evidence="1">Uncharacterized protein</fullName>
    </submittedName>
</protein>
<dbReference type="EMBL" id="FNHW01000005">
    <property type="protein sequence ID" value="SDN48933.1"/>
    <property type="molecule type" value="Genomic_DNA"/>
</dbReference>
<keyword evidence="2" id="KW-1185">Reference proteome</keyword>
<evidence type="ECO:0000313" key="1">
    <source>
        <dbReference type="EMBL" id="SDN48933.1"/>
    </source>
</evidence>
<dbReference type="OrthoDB" id="2630463at2"/>
<dbReference type="AlphaFoldDB" id="A0A1H0BTN1"/>
<accession>A0A1H0BTN1</accession>
<organism evidence="1 2">
    <name type="scientific">Fictibacillus solisalsi</name>
    <dbReference type="NCBI Taxonomy" id="459525"/>
    <lineage>
        <taxon>Bacteria</taxon>
        <taxon>Bacillati</taxon>
        <taxon>Bacillota</taxon>
        <taxon>Bacilli</taxon>
        <taxon>Bacillales</taxon>
        <taxon>Fictibacillaceae</taxon>
        <taxon>Fictibacillus</taxon>
    </lineage>
</organism>
<dbReference type="STRING" id="459525.SAMN04488137_4664"/>
<proteinExistence type="predicted"/>
<sequence>MYKPLNITTYLNNRGSTYKQEYIHGKFTVSGSSFPAEYIPYDKVFVYKNVPFQFLLTSNGDNIELEGQSLHFPAIDVKTIHFIGASNNGDFSEKINFCYDNQQKYASTLSFTDWIAPLPRFNENEPAIRFPGIHTEVGINKHMNSNLWYQRIDFNKKTRVNKIELEDNPSMHIFSITFEY</sequence>